<name>A0A1A8Z0Z5_PLAOA</name>
<dbReference type="EMBL" id="FLRE01000137">
    <property type="protein sequence ID" value="SBT38232.1"/>
    <property type="molecule type" value="Genomic_DNA"/>
</dbReference>
<evidence type="ECO:0000313" key="3">
    <source>
        <dbReference type="Proteomes" id="UP000078550"/>
    </source>
</evidence>
<evidence type="ECO:0000313" key="4">
    <source>
        <dbReference type="Proteomes" id="UP000078555"/>
    </source>
</evidence>
<dbReference type="Proteomes" id="UP000078550">
    <property type="component" value="Unassembled WGS sequence"/>
</dbReference>
<accession>A0A1A8Z0Z5</accession>
<sequence length="132" mass="14882">MHARASSTTCMFDANMYIYIYMCARVDRAKEVPRETWYFRQESHDLLKPSGIPLPTAFAEETGEKRRLRTENIPKVKIKGENMLLVPMWGGEGNVNGSNGGRGRPPTSYFAPPTSYFLPPTSYFLPPSLTSS</sequence>
<dbReference type="AlphaFoldDB" id="A0A1A8Z0Z5"/>
<protein>
    <submittedName>
        <fullName evidence="1">Uncharacterized protein</fullName>
    </submittedName>
</protein>
<keyword evidence="4" id="KW-1185">Reference proteome</keyword>
<proteinExistence type="predicted"/>
<evidence type="ECO:0000313" key="1">
    <source>
        <dbReference type="EMBL" id="SBT37475.1"/>
    </source>
</evidence>
<dbReference type="EMBL" id="FLRD01000106">
    <property type="protein sequence ID" value="SBT37475.1"/>
    <property type="molecule type" value="Genomic_DNA"/>
</dbReference>
<evidence type="ECO:0000313" key="2">
    <source>
        <dbReference type="EMBL" id="SBT38232.1"/>
    </source>
</evidence>
<reference evidence="3 4" key="2">
    <citation type="submission" date="2016-05" db="EMBL/GenBank/DDBJ databases">
        <authorList>
            <person name="Naeem Raeece"/>
        </authorList>
    </citation>
    <scope>NUCLEOTIDE SEQUENCE [LARGE SCALE GENOMIC DNA]</scope>
</reference>
<dbReference type="Proteomes" id="UP000078555">
    <property type="component" value="Unassembled WGS sequence"/>
</dbReference>
<reference evidence="1" key="1">
    <citation type="submission" date="2016-05" db="EMBL/GenBank/DDBJ databases">
        <authorList>
            <person name="Lavstsen T."/>
            <person name="Jespersen J.S."/>
        </authorList>
    </citation>
    <scope>NUCLEOTIDE SEQUENCE [LARGE SCALE GENOMIC DNA]</scope>
</reference>
<gene>
    <name evidence="1" type="ORF">POVWA1_035940</name>
    <name evidence="2" type="ORF">POVWA2_035230</name>
</gene>
<organism evidence="1 4">
    <name type="scientific">Plasmodium ovale wallikeri</name>
    <dbReference type="NCBI Taxonomy" id="864142"/>
    <lineage>
        <taxon>Eukaryota</taxon>
        <taxon>Sar</taxon>
        <taxon>Alveolata</taxon>
        <taxon>Apicomplexa</taxon>
        <taxon>Aconoidasida</taxon>
        <taxon>Haemosporida</taxon>
        <taxon>Plasmodiidae</taxon>
        <taxon>Plasmodium</taxon>
        <taxon>Plasmodium (Plasmodium)</taxon>
    </lineage>
</organism>